<accession>A0A133VKI5</accession>
<organism evidence="1 2">
    <name type="scientific">candidate division MSBL1 archaeon SCGC-AAA382A20</name>
    <dbReference type="NCBI Taxonomy" id="1698280"/>
    <lineage>
        <taxon>Archaea</taxon>
        <taxon>Methanobacteriati</taxon>
        <taxon>Methanobacteriota</taxon>
        <taxon>candidate division MSBL1</taxon>
    </lineage>
</organism>
<evidence type="ECO:0000313" key="2">
    <source>
        <dbReference type="Proteomes" id="UP000070263"/>
    </source>
</evidence>
<keyword evidence="2" id="KW-1185">Reference proteome</keyword>
<sequence>MELNNKFENHKDYIRKYRYYEKKDLIRIRRKVNRLYFHKGLSKRKIADRVGMSREFVNKWTQSKDQDMKKDERGWPKGQRRKWTGKTEKRITQIRSYLEENEKEFYWGATAIAQQWHRRFPEENVPPLRTIGQILKDLELSDPPVSGKGAAKYLCYPEHTIYETLSSRLLETDFVGQKYLRGRTEPLHFIGFCFKKKPKLRIYRRINGQTTENLNTQWERFFDRYEKPDYVKVDNAAATIGSMSGKRNVSRAMIFLLEKQIYPIFSVPRKPFSQASIEGNNSVFAKKFWNARQFDSVEDVDQQLEWFNKASLRYSGYKPPEVGAKFELNITVVPFFLNIRHWSHLSKA</sequence>
<dbReference type="Proteomes" id="UP000070263">
    <property type="component" value="Unassembled WGS sequence"/>
</dbReference>
<protein>
    <recommendedName>
        <fullName evidence="3">Integrase catalytic domain-containing protein</fullName>
    </recommendedName>
</protein>
<comment type="caution">
    <text evidence="1">The sequence shown here is derived from an EMBL/GenBank/DDBJ whole genome shotgun (WGS) entry which is preliminary data.</text>
</comment>
<dbReference type="AlphaFoldDB" id="A0A133VKI5"/>
<evidence type="ECO:0008006" key="3">
    <source>
        <dbReference type="Google" id="ProtNLM"/>
    </source>
</evidence>
<evidence type="ECO:0000313" key="1">
    <source>
        <dbReference type="EMBL" id="KXB06966.1"/>
    </source>
</evidence>
<name>A0A133VKI5_9EURY</name>
<reference evidence="1 2" key="1">
    <citation type="journal article" date="2016" name="Sci. Rep.">
        <title>Metabolic traits of an uncultured archaeal lineage -MSBL1- from brine pools of the Red Sea.</title>
        <authorList>
            <person name="Mwirichia R."/>
            <person name="Alam I."/>
            <person name="Rashid M."/>
            <person name="Vinu M."/>
            <person name="Ba-Alawi W."/>
            <person name="Anthony Kamau A."/>
            <person name="Kamanda Ngugi D."/>
            <person name="Goker M."/>
            <person name="Klenk H.P."/>
            <person name="Bajic V."/>
            <person name="Stingl U."/>
        </authorList>
    </citation>
    <scope>NUCLEOTIDE SEQUENCE [LARGE SCALE GENOMIC DNA]</scope>
    <source>
        <strain evidence="1">SCGC-AAA382A20</strain>
    </source>
</reference>
<dbReference type="InterPro" id="IPR009057">
    <property type="entry name" value="Homeodomain-like_sf"/>
</dbReference>
<gene>
    <name evidence="1" type="ORF">AKJ51_02375</name>
</gene>
<dbReference type="SUPFAM" id="SSF46689">
    <property type="entry name" value="Homeodomain-like"/>
    <property type="match status" value="1"/>
</dbReference>
<dbReference type="EMBL" id="LHYE01000022">
    <property type="protein sequence ID" value="KXB06966.1"/>
    <property type="molecule type" value="Genomic_DNA"/>
</dbReference>
<proteinExistence type="predicted"/>